<organism evidence="1 2">
    <name type="scientific">Caerostris extrusa</name>
    <name type="common">Bark spider</name>
    <name type="synonym">Caerostris bankana</name>
    <dbReference type="NCBI Taxonomy" id="172846"/>
    <lineage>
        <taxon>Eukaryota</taxon>
        <taxon>Metazoa</taxon>
        <taxon>Ecdysozoa</taxon>
        <taxon>Arthropoda</taxon>
        <taxon>Chelicerata</taxon>
        <taxon>Arachnida</taxon>
        <taxon>Araneae</taxon>
        <taxon>Araneomorphae</taxon>
        <taxon>Entelegynae</taxon>
        <taxon>Araneoidea</taxon>
        <taxon>Araneidae</taxon>
        <taxon>Caerostris</taxon>
    </lineage>
</organism>
<proteinExistence type="predicted"/>
<gene>
    <name evidence="1" type="ORF">CEXT_415421</name>
</gene>
<reference evidence="1 2" key="1">
    <citation type="submission" date="2021-06" db="EMBL/GenBank/DDBJ databases">
        <title>Caerostris extrusa draft genome.</title>
        <authorList>
            <person name="Kono N."/>
            <person name="Arakawa K."/>
        </authorList>
    </citation>
    <scope>NUCLEOTIDE SEQUENCE [LARGE SCALE GENOMIC DNA]</scope>
</reference>
<dbReference type="AlphaFoldDB" id="A0AAV4US37"/>
<protein>
    <submittedName>
        <fullName evidence="1">Uncharacterized protein</fullName>
    </submittedName>
</protein>
<evidence type="ECO:0000313" key="2">
    <source>
        <dbReference type="Proteomes" id="UP001054945"/>
    </source>
</evidence>
<comment type="caution">
    <text evidence="1">The sequence shown here is derived from an EMBL/GenBank/DDBJ whole genome shotgun (WGS) entry which is preliminary data.</text>
</comment>
<keyword evidence="2" id="KW-1185">Reference proteome</keyword>
<accession>A0AAV4US37</accession>
<evidence type="ECO:0000313" key="1">
    <source>
        <dbReference type="EMBL" id="GIY60731.1"/>
    </source>
</evidence>
<dbReference type="Proteomes" id="UP001054945">
    <property type="component" value="Unassembled WGS sequence"/>
</dbReference>
<name>A0AAV4US37_CAEEX</name>
<dbReference type="EMBL" id="BPLR01013373">
    <property type="protein sequence ID" value="GIY60731.1"/>
    <property type="molecule type" value="Genomic_DNA"/>
</dbReference>
<sequence>MRDGQECMAGTGIPMLWFSSGSESALTISPLFVTSGSAEADEHSGCRTTATALKKTQKDLSPDFQIPRKAQQTWQPCPHATVVPLLMMIGDDDDNRYLEILHTTSRMPQYTKV</sequence>